<dbReference type="HOGENOM" id="CLU_1036115_0_0_1"/>
<sequence length="269" mass="31269">MIRHHEYNNTIANGQGWFAAVEVAESPARRAQRRFSKAHRRCPAPDMVVSNPEALDGSTNHTERRYMFQDYYKKCKEQMSKAVVYEEEHTELQELKRNKVKRNQHRKVDIIVVNPSNEYFSDVTNDEAIIGHEEEEDDESFFQLAVKDPAEEFVSALYSGVSDGNESDSGDEDSILVCAVETLLNCDEEQDTRTSYDNRDDFNEIPDVLNVDCECSDLENEKWLVQLLKTEARPRVRSYPGPRTARRYEDIDWGAVDWSKPHFHNEREV</sequence>
<protein>
    <submittedName>
        <fullName evidence="1">Uncharacterized protein</fullName>
    </submittedName>
</protein>
<name>B7FXN3_PHATC</name>
<dbReference type="PaxDb" id="2850-Phatr45429"/>
<dbReference type="EMBL" id="CM000610">
    <property type="protein sequence ID" value="EEC48571.1"/>
    <property type="molecule type" value="Genomic_DNA"/>
</dbReference>
<proteinExistence type="predicted"/>
<dbReference type="GeneID" id="7200541"/>
<dbReference type="KEGG" id="pti:PHATRDRAFT_45429"/>
<dbReference type="AlphaFoldDB" id="B7FXN3"/>
<keyword evidence="2" id="KW-1185">Reference proteome</keyword>
<reference evidence="2" key="2">
    <citation type="submission" date="2008-08" db="EMBL/GenBank/DDBJ databases">
        <authorList>
            <consortium name="Diatom Consortium"/>
            <person name="Grigoriev I."/>
            <person name="Grimwood J."/>
            <person name="Kuo A."/>
            <person name="Otillar R.P."/>
            <person name="Salamov A."/>
            <person name="Detter J.C."/>
            <person name="Lindquist E."/>
            <person name="Shapiro H."/>
            <person name="Lucas S."/>
            <person name="Glavina del Rio T."/>
            <person name="Pitluck S."/>
            <person name="Rokhsar D."/>
            <person name="Bowler C."/>
        </authorList>
    </citation>
    <scope>GENOME REANNOTATION</scope>
    <source>
        <strain evidence="2">CCAP 1055/1</strain>
    </source>
</reference>
<dbReference type="RefSeq" id="XP_002179585.1">
    <property type="nucleotide sequence ID" value="XM_002179549.1"/>
</dbReference>
<dbReference type="Proteomes" id="UP000000759">
    <property type="component" value="Chromosome 7"/>
</dbReference>
<evidence type="ECO:0000313" key="1">
    <source>
        <dbReference type="EMBL" id="EEC48571.1"/>
    </source>
</evidence>
<reference evidence="1 2" key="1">
    <citation type="journal article" date="2008" name="Nature">
        <title>The Phaeodactylum genome reveals the evolutionary history of diatom genomes.</title>
        <authorList>
            <person name="Bowler C."/>
            <person name="Allen A.E."/>
            <person name="Badger J.H."/>
            <person name="Grimwood J."/>
            <person name="Jabbari K."/>
            <person name="Kuo A."/>
            <person name="Maheswari U."/>
            <person name="Martens C."/>
            <person name="Maumus F."/>
            <person name="Otillar R.P."/>
            <person name="Rayko E."/>
            <person name="Salamov A."/>
            <person name="Vandepoele K."/>
            <person name="Beszteri B."/>
            <person name="Gruber A."/>
            <person name="Heijde M."/>
            <person name="Katinka M."/>
            <person name="Mock T."/>
            <person name="Valentin K."/>
            <person name="Verret F."/>
            <person name="Berges J.A."/>
            <person name="Brownlee C."/>
            <person name="Cadoret J.P."/>
            <person name="Chiovitti A."/>
            <person name="Choi C.J."/>
            <person name="Coesel S."/>
            <person name="De Martino A."/>
            <person name="Detter J.C."/>
            <person name="Durkin C."/>
            <person name="Falciatore A."/>
            <person name="Fournet J."/>
            <person name="Haruta M."/>
            <person name="Huysman M.J."/>
            <person name="Jenkins B.D."/>
            <person name="Jiroutova K."/>
            <person name="Jorgensen R.E."/>
            <person name="Joubert Y."/>
            <person name="Kaplan A."/>
            <person name="Kroger N."/>
            <person name="Kroth P.G."/>
            <person name="La Roche J."/>
            <person name="Lindquist E."/>
            <person name="Lommer M."/>
            <person name="Martin-Jezequel V."/>
            <person name="Lopez P.J."/>
            <person name="Lucas S."/>
            <person name="Mangogna M."/>
            <person name="McGinnis K."/>
            <person name="Medlin L.K."/>
            <person name="Montsant A."/>
            <person name="Oudot-Le Secq M.P."/>
            <person name="Napoli C."/>
            <person name="Obornik M."/>
            <person name="Parker M.S."/>
            <person name="Petit J.L."/>
            <person name="Porcel B.M."/>
            <person name="Poulsen N."/>
            <person name="Robison M."/>
            <person name="Rychlewski L."/>
            <person name="Rynearson T.A."/>
            <person name="Schmutz J."/>
            <person name="Shapiro H."/>
            <person name="Siaut M."/>
            <person name="Stanley M."/>
            <person name="Sussman M.R."/>
            <person name="Taylor A.R."/>
            <person name="Vardi A."/>
            <person name="von Dassow P."/>
            <person name="Vyverman W."/>
            <person name="Willis A."/>
            <person name="Wyrwicz L.S."/>
            <person name="Rokhsar D.S."/>
            <person name="Weissenbach J."/>
            <person name="Armbrust E.V."/>
            <person name="Green B.R."/>
            <person name="Van de Peer Y."/>
            <person name="Grigoriev I.V."/>
        </authorList>
    </citation>
    <scope>NUCLEOTIDE SEQUENCE [LARGE SCALE GENOMIC DNA]</scope>
    <source>
        <strain evidence="1 2">CCAP 1055/1</strain>
    </source>
</reference>
<dbReference type="InParanoid" id="B7FXN3"/>
<gene>
    <name evidence="1" type="ORF">PHATRDRAFT_45429</name>
</gene>
<evidence type="ECO:0000313" key="2">
    <source>
        <dbReference type="Proteomes" id="UP000000759"/>
    </source>
</evidence>
<accession>B7FXN3</accession>
<organism evidence="1 2">
    <name type="scientific">Phaeodactylum tricornutum (strain CCAP 1055/1)</name>
    <dbReference type="NCBI Taxonomy" id="556484"/>
    <lineage>
        <taxon>Eukaryota</taxon>
        <taxon>Sar</taxon>
        <taxon>Stramenopiles</taxon>
        <taxon>Ochrophyta</taxon>
        <taxon>Bacillariophyta</taxon>
        <taxon>Bacillariophyceae</taxon>
        <taxon>Bacillariophycidae</taxon>
        <taxon>Naviculales</taxon>
        <taxon>Phaeodactylaceae</taxon>
        <taxon>Phaeodactylum</taxon>
    </lineage>
</organism>